<dbReference type="PROSITE" id="PS51833">
    <property type="entry name" value="HDOD"/>
    <property type="match status" value="1"/>
</dbReference>
<name>A0A1P8KBS2_9BURK</name>
<dbReference type="Gene3D" id="3.20.20.450">
    <property type="entry name" value="EAL domain"/>
    <property type="match status" value="1"/>
</dbReference>
<feature type="domain" description="HDOD" evidence="2">
    <location>
        <begin position="210"/>
        <end position="403"/>
    </location>
</feature>
<sequence>MPETSSVSPPPVSGAIARQAILDTSGAVVGYELFDRSVQSSAHTAASDAQLLFNALSNADNDALIAKKTLFINCTHDSLAGGHLDLVAPERLVLEIPPLAIAQVDQIQTRLPNLQELQQRGFRLAFDYSVLTQPYEAWLPLASFIKFDLSVLKPDTISTFVKLAQSQSAAQLIADKVETAAQFTFVSQLGVHLFQGYWFARPVVVEGQSVRPAQATILQLINMVRKQASTNEIEEVLKRDPTLSFNLLRFINSAGFGLRTEVTSFKHAVMLLGLKRLFKWAALLMTTSHAGDTPSAVGTTAVVRGRLMELLASEVLSPEECDNAFVVGVFSLLDTMLGMSMEAALATLTLPDSVTQALLHNTGPLAPFLELTVACESGDDATFARAATMLGLDSNQINWAHLQALTWAETLED</sequence>
<gene>
    <name evidence="3" type="ORF">RS694_13600</name>
</gene>
<dbReference type="SMART" id="SM00052">
    <property type="entry name" value="EAL"/>
    <property type="match status" value="1"/>
</dbReference>
<dbReference type="InterPro" id="IPR013976">
    <property type="entry name" value="HDOD"/>
</dbReference>
<feature type="domain" description="EAL" evidence="1">
    <location>
        <begin position="1"/>
        <end position="216"/>
    </location>
</feature>
<evidence type="ECO:0000313" key="4">
    <source>
        <dbReference type="Proteomes" id="UP000186110"/>
    </source>
</evidence>
<dbReference type="PIRSF" id="PIRSF003180">
    <property type="entry name" value="DiGMPpdiest_YuxH"/>
    <property type="match status" value="1"/>
</dbReference>
<dbReference type="InterPro" id="IPR052340">
    <property type="entry name" value="RNase_Y/CdgJ"/>
</dbReference>
<dbReference type="SUPFAM" id="SSF141868">
    <property type="entry name" value="EAL domain-like"/>
    <property type="match status" value="1"/>
</dbReference>
<dbReference type="AlphaFoldDB" id="A0A1P8KBS2"/>
<organism evidence="3 4">
    <name type="scientific">Rhodoferax saidenbachensis</name>
    <dbReference type="NCBI Taxonomy" id="1484693"/>
    <lineage>
        <taxon>Bacteria</taxon>
        <taxon>Pseudomonadati</taxon>
        <taxon>Pseudomonadota</taxon>
        <taxon>Betaproteobacteria</taxon>
        <taxon>Burkholderiales</taxon>
        <taxon>Comamonadaceae</taxon>
        <taxon>Rhodoferax</taxon>
    </lineage>
</organism>
<evidence type="ECO:0000259" key="1">
    <source>
        <dbReference type="PROSITE" id="PS50883"/>
    </source>
</evidence>
<protein>
    <submittedName>
        <fullName evidence="3">EAL domain-containing protein</fullName>
    </submittedName>
</protein>
<dbReference type="PANTHER" id="PTHR33525">
    <property type="match status" value="1"/>
</dbReference>
<keyword evidence="4" id="KW-1185">Reference proteome</keyword>
<dbReference type="Gene3D" id="1.10.3210.10">
    <property type="entry name" value="Hypothetical protein af1432"/>
    <property type="match status" value="1"/>
</dbReference>
<dbReference type="EMBL" id="CP019239">
    <property type="protein sequence ID" value="APW43463.1"/>
    <property type="molecule type" value="Genomic_DNA"/>
</dbReference>
<dbReference type="eggNOG" id="COG3434">
    <property type="taxonomic scope" value="Bacteria"/>
</dbReference>
<dbReference type="SUPFAM" id="SSF109604">
    <property type="entry name" value="HD-domain/PDEase-like"/>
    <property type="match status" value="1"/>
</dbReference>
<dbReference type="InterPro" id="IPR014408">
    <property type="entry name" value="dGMP_Pdiesterase_EAL/HD-GYP"/>
</dbReference>
<proteinExistence type="predicted"/>
<dbReference type="Proteomes" id="UP000186110">
    <property type="component" value="Chromosome"/>
</dbReference>
<dbReference type="PANTHER" id="PTHR33525:SF4">
    <property type="entry name" value="CYCLIC DI-GMP PHOSPHODIESTERASE CDGJ"/>
    <property type="match status" value="1"/>
</dbReference>
<evidence type="ECO:0000259" key="2">
    <source>
        <dbReference type="PROSITE" id="PS51833"/>
    </source>
</evidence>
<dbReference type="KEGG" id="rsb:RS694_13600"/>
<dbReference type="STRING" id="1484693.RS694_13600"/>
<evidence type="ECO:0000313" key="3">
    <source>
        <dbReference type="EMBL" id="APW43463.1"/>
    </source>
</evidence>
<dbReference type="InterPro" id="IPR001633">
    <property type="entry name" value="EAL_dom"/>
</dbReference>
<dbReference type="Pfam" id="PF00563">
    <property type="entry name" value="EAL"/>
    <property type="match status" value="1"/>
</dbReference>
<dbReference type="Pfam" id="PF08668">
    <property type="entry name" value="HDOD"/>
    <property type="match status" value="1"/>
</dbReference>
<dbReference type="PROSITE" id="PS50883">
    <property type="entry name" value="EAL"/>
    <property type="match status" value="1"/>
</dbReference>
<dbReference type="RefSeq" id="WP_029708631.1">
    <property type="nucleotide sequence ID" value="NZ_CP019239.1"/>
</dbReference>
<accession>A0A1P8KBS2</accession>
<dbReference type="InterPro" id="IPR035919">
    <property type="entry name" value="EAL_sf"/>
</dbReference>
<reference evidence="3 4" key="1">
    <citation type="submission" date="2017-01" db="EMBL/GenBank/DDBJ databases">
        <authorList>
            <person name="Mah S.A."/>
            <person name="Swanson W.J."/>
            <person name="Moy G.W."/>
            <person name="Vacquier V.D."/>
        </authorList>
    </citation>
    <scope>NUCLEOTIDE SEQUENCE [LARGE SCALE GENOMIC DNA]</scope>
    <source>
        <strain evidence="3 4">DSM 22694</strain>
    </source>
</reference>